<organism evidence="1 2">
    <name type="scientific">Ditylenchus dipsaci</name>
    <dbReference type="NCBI Taxonomy" id="166011"/>
    <lineage>
        <taxon>Eukaryota</taxon>
        <taxon>Metazoa</taxon>
        <taxon>Ecdysozoa</taxon>
        <taxon>Nematoda</taxon>
        <taxon>Chromadorea</taxon>
        <taxon>Rhabditida</taxon>
        <taxon>Tylenchina</taxon>
        <taxon>Tylenchomorpha</taxon>
        <taxon>Sphaerularioidea</taxon>
        <taxon>Anguinidae</taxon>
        <taxon>Anguininae</taxon>
        <taxon>Ditylenchus</taxon>
    </lineage>
</organism>
<dbReference type="AlphaFoldDB" id="A0A915ECD5"/>
<accession>A0A915ECD5</accession>
<sequence length="180" mass="20659">MEVTVVNDRPEKYIRAQTVLYDYKWMNQLSWFLGTAFDKLFDEDNGVGRIHKDLYKLQVLAFQEVQFPTKEDPQFKGILKPSRNGSNCPTSVVFDVLASVAGAADSIRDTYIGLPREYTIPKRFAIAALEKGSNLKKHKLLPPGFAKYTESYKEVKQLLESQGIDKMDILIEQKIIFYLN</sequence>
<proteinExistence type="predicted"/>
<protein>
    <submittedName>
        <fullName evidence="2">Uncharacterized protein</fullName>
    </submittedName>
</protein>
<evidence type="ECO:0000313" key="1">
    <source>
        <dbReference type="Proteomes" id="UP000887574"/>
    </source>
</evidence>
<reference evidence="2" key="1">
    <citation type="submission" date="2022-11" db="UniProtKB">
        <authorList>
            <consortium name="WormBaseParasite"/>
        </authorList>
    </citation>
    <scope>IDENTIFICATION</scope>
</reference>
<dbReference type="Proteomes" id="UP000887574">
    <property type="component" value="Unplaced"/>
</dbReference>
<keyword evidence="1" id="KW-1185">Reference proteome</keyword>
<name>A0A915ECD5_9BILA</name>
<dbReference type="WBParaSite" id="jg4367">
    <property type="protein sequence ID" value="jg4367"/>
    <property type="gene ID" value="jg4367"/>
</dbReference>
<evidence type="ECO:0000313" key="2">
    <source>
        <dbReference type="WBParaSite" id="jg4367"/>
    </source>
</evidence>